<organism evidence="1 2">
    <name type="scientific">Candidatus Magnetominusculus xianensis</name>
    <dbReference type="NCBI Taxonomy" id="1748249"/>
    <lineage>
        <taxon>Bacteria</taxon>
        <taxon>Pseudomonadati</taxon>
        <taxon>Nitrospirota</taxon>
        <taxon>Nitrospiria</taxon>
        <taxon>Nitrospirales</taxon>
        <taxon>Nitrospiraceae</taxon>
        <taxon>Candidatus Magnetominusculus</taxon>
    </lineage>
</organism>
<keyword evidence="2" id="KW-1185">Reference proteome</keyword>
<reference evidence="1 2" key="1">
    <citation type="submission" date="2015-11" db="EMBL/GenBank/DDBJ databases">
        <authorList>
            <person name="Lin W."/>
        </authorList>
    </citation>
    <scope>NUCLEOTIDE SEQUENCE [LARGE SCALE GENOMIC DNA]</scope>
    <source>
        <strain evidence="1 2">HCH-1</strain>
    </source>
</reference>
<name>A0ABR5SDI8_9BACT</name>
<accession>A0ABR5SDI8</accession>
<evidence type="ECO:0000313" key="1">
    <source>
        <dbReference type="EMBL" id="KWT82985.1"/>
    </source>
</evidence>
<evidence type="ECO:0000313" key="2">
    <source>
        <dbReference type="Proteomes" id="UP000060487"/>
    </source>
</evidence>
<gene>
    <name evidence="1" type="ORF">ASN18_2346</name>
</gene>
<dbReference type="RefSeq" id="WP_085052944.1">
    <property type="nucleotide sequence ID" value="NZ_LNQR01000081.1"/>
</dbReference>
<protein>
    <submittedName>
        <fullName evidence="1">Uncharacterized protein</fullName>
    </submittedName>
</protein>
<comment type="caution">
    <text evidence="1">The sequence shown here is derived from an EMBL/GenBank/DDBJ whole genome shotgun (WGS) entry which is preliminary data.</text>
</comment>
<proteinExistence type="predicted"/>
<sequence>MKDNETLIKNISRYVASNIFQRACGIVNTFIKKPKLLPPELYGLWNLINIITTYATAHLGTRSVNDTRSIIAVILNEGQKNY</sequence>
<dbReference type="Proteomes" id="UP000060487">
    <property type="component" value="Unassembled WGS sequence"/>
</dbReference>
<dbReference type="EMBL" id="LNQR01000081">
    <property type="protein sequence ID" value="KWT82985.1"/>
    <property type="molecule type" value="Genomic_DNA"/>
</dbReference>